<name>A0A0D3B8B3_BRAOL</name>
<keyword evidence="4 7" id="KW-0378">Hydrolase</keyword>
<evidence type="ECO:0000256" key="6">
    <source>
        <dbReference type="PROSITE-ProRule" id="PRU10040"/>
    </source>
</evidence>
<reference evidence="9 10" key="1">
    <citation type="journal article" date="2014" name="Genome Biol.">
        <title>Transcriptome and methylome profiling reveals relics of genome dominance in the mesopolyploid Brassica oleracea.</title>
        <authorList>
            <person name="Parkin I.A."/>
            <person name="Koh C."/>
            <person name="Tang H."/>
            <person name="Robinson S.J."/>
            <person name="Kagale S."/>
            <person name="Clarke W.E."/>
            <person name="Town C.D."/>
            <person name="Nixon J."/>
            <person name="Krishnakumar V."/>
            <person name="Bidwell S.L."/>
            <person name="Denoeud F."/>
            <person name="Belcram H."/>
            <person name="Links M.G."/>
            <person name="Just J."/>
            <person name="Clarke C."/>
            <person name="Bender T."/>
            <person name="Huebert T."/>
            <person name="Mason A.S."/>
            <person name="Pires J.C."/>
            <person name="Barker G."/>
            <person name="Moore J."/>
            <person name="Walley P.G."/>
            <person name="Manoli S."/>
            <person name="Batley J."/>
            <person name="Edwards D."/>
            <person name="Nelson M.N."/>
            <person name="Wang X."/>
            <person name="Paterson A.H."/>
            <person name="King G."/>
            <person name="Bancroft I."/>
            <person name="Chalhoub B."/>
            <person name="Sharpe A.G."/>
        </authorList>
    </citation>
    <scope>NUCLEOTIDE SEQUENCE</scope>
    <source>
        <strain evidence="9 10">cv. TO1000</strain>
    </source>
</reference>
<protein>
    <recommendedName>
        <fullName evidence="7">Pectinesterase</fullName>
        <ecNumber evidence="7">3.1.1.11</ecNumber>
    </recommendedName>
</protein>
<keyword evidence="7" id="KW-0732">Signal</keyword>
<dbReference type="InterPro" id="IPR033131">
    <property type="entry name" value="Pectinesterase_Asp_AS"/>
</dbReference>
<evidence type="ECO:0000256" key="3">
    <source>
        <dbReference type="ARBA" id="ARBA00007786"/>
    </source>
</evidence>
<dbReference type="eggNOG" id="ENOG502QUB9">
    <property type="taxonomic scope" value="Eukaryota"/>
</dbReference>
<evidence type="ECO:0000256" key="7">
    <source>
        <dbReference type="RuleBase" id="RU000589"/>
    </source>
</evidence>
<reference evidence="9" key="2">
    <citation type="submission" date="2015-03" db="UniProtKB">
        <authorList>
            <consortium name="EnsemblPlants"/>
        </authorList>
    </citation>
    <scope>IDENTIFICATION</scope>
</reference>
<dbReference type="Pfam" id="PF01095">
    <property type="entry name" value="Pectinesterase"/>
    <property type="match status" value="1"/>
</dbReference>
<evidence type="ECO:0000256" key="2">
    <source>
        <dbReference type="ARBA" id="ARBA00006027"/>
    </source>
</evidence>
<feature type="chain" id="PRO_5005113089" description="Pectinesterase" evidence="7">
    <location>
        <begin position="18"/>
        <end position="357"/>
    </location>
</feature>
<dbReference type="KEGG" id="boe:106330054"/>
<evidence type="ECO:0000256" key="4">
    <source>
        <dbReference type="ARBA" id="ARBA00022801"/>
    </source>
</evidence>
<dbReference type="InterPro" id="IPR000070">
    <property type="entry name" value="Pectinesterase_cat"/>
</dbReference>
<comment type="similarity">
    <text evidence="2">In the N-terminal section; belongs to the PMEI family.</text>
</comment>
<dbReference type="Gramene" id="Bo3g045850.1">
    <property type="protein sequence ID" value="Bo3g045850.1"/>
    <property type="gene ID" value="Bo3g045850"/>
</dbReference>
<keyword evidence="10" id="KW-1185">Reference proteome</keyword>
<evidence type="ECO:0000256" key="5">
    <source>
        <dbReference type="ARBA" id="ARBA00023085"/>
    </source>
</evidence>
<feature type="domain" description="Pectinesterase catalytic" evidence="8">
    <location>
        <begin position="44"/>
        <end position="341"/>
    </location>
</feature>
<dbReference type="InterPro" id="IPR011050">
    <property type="entry name" value="Pectin_lyase_fold/virulence"/>
</dbReference>
<dbReference type="GO" id="GO:0045490">
    <property type="term" value="P:pectin catabolic process"/>
    <property type="evidence" value="ECO:0007669"/>
    <property type="project" value="UniProtKB-UniRule"/>
</dbReference>
<comment type="similarity">
    <text evidence="3">In the C-terminal section; belongs to the pectinesterase family.</text>
</comment>
<feature type="active site" evidence="6">
    <location>
        <position position="195"/>
    </location>
</feature>
<evidence type="ECO:0000313" key="10">
    <source>
        <dbReference type="Proteomes" id="UP000032141"/>
    </source>
</evidence>
<accession>A0A0D3B8B3</accession>
<keyword evidence="5 7" id="KW-0063">Aspartyl esterase</keyword>
<dbReference type="AlphaFoldDB" id="A0A0D3B8B3"/>
<dbReference type="PANTHER" id="PTHR31707">
    <property type="entry name" value="PECTINESTERASE"/>
    <property type="match status" value="1"/>
</dbReference>
<dbReference type="FunFam" id="2.160.20.10:FF:000001">
    <property type="entry name" value="Pectinesterase"/>
    <property type="match status" value="1"/>
</dbReference>
<dbReference type="GO" id="GO:0042545">
    <property type="term" value="P:cell wall modification"/>
    <property type="evidence" value="ECO:0007669"/>
    <property type="project" value="UniProtKB-UniRule"/>
</dbReference>
<dbReference type="PROSITE" id="PS00503">
    <property type="entry name" value="PECTINESTERASE_2"/>
    <property type="match status" value="1"/>
</dbReference>
<comment type="pathway">
    <text evidence="1 7">Glycan metabolism; pectin degradation; 2-dehydro-3-deoxy-D-gluconate from pectin: step 1/5.</text>
</comment>
<dbReference type="GO" id="GO:0030599">
    <property type="term" value="F:pectinesterase activity"/>
    <property type="evidence" value="ECO:0007669"/>
    <property type="project" value="UniProtKB-UniRule"/>
</dbReference>
<dbReference type="Gene3D" id="2.160.20.10">
    <property type="entry name" value="Single-stranded right-handed beta-helix, Pectin lyase-like"/>
    <property type="match status" value="1"/>
</dbReference>
<dbReference type="RefSeq" id="XP_013624070.1">
    <property type="nucleotide sequence ID" value="XM_013768616.1"/>
</dbReference>
<organism evidence="9 10">
    <name type="scientific">Brassica oleracea var. oleracea</name>
    <dbReference type="NCBI Taxonomy" id="109376"/>
    <lineage>
        <taxon>Eukaryota</taxon>
        <taxon>Viridiplantae</taxon>
        <taxon>Streptophyta</taxon>
        <taxon>Embryophyta</taxon>
        <taxon>Tracheophyta</taxon>
        <taxon>Spermatophyta</taxon>
        <taxon>Magnoliopsida</taxon>
        <taxon>eudicotyledons</taxon>
        <taxon>Gunneridae</taxon>
        <taxon>Pentapetalae</taxon>
        <taxon>rosids</taxon>
        <taxon>malvids</taxon>
        <taxon>Brassicales</taxon>
        <taxon>Brassicaceae</taxon>
        <taxon>Brassiceae</taxon>
        <taxon>Brassica</taxon>
    </lineage>
</organism>
<dbReference type="EC" id="3.1.1.11" evidence="7"/>
<dbReference type="EnsemblPlants" id="Bo3g045850.1">
    <property type="protein sequence ID" value="Bo3g045850.1"/>
    <property type="gene ID" value="Bo3g045850"/>
</dbReference>
<sequence>MFRISTLYLIIIISVFSDFFASRTAISKSILQHDADGVKIRVTVTVSKNGFGNFSRINDAVAMAPNNSNGDEGFFHIKIMEGEYEEYIKIDQNKRYLMMSGAGINRTIITGNHSYEDGWGIDVSATFIASGSHFICKHLTIRNTAGPTKGQALALMCSGDLSVFYNCSIEGYQDTLWVRSGKQFYRECDVYGTIDFIFGNAVVVLQKCNLYARRPSKGNGNEITAQGRTNPKDQSGIVIQGCAIKPTHDLARSNYTVKTYLGRPWKNYSRTIIMQTYIDGFIEPAGWDKSSGEALKTLYFAEYNNSGTGSNTTNRVTWPSYHIISATIASNFTVSSFIDGDSWIPQTKVPYIGGLVP</sequence>
<proteinExistence type="inferred from homology"/>
<dbReference type="STRING" id="109376.A0A0D3B8B3"/>
<comment type="catalytic activity">
    <reaction evidence="7">
        <text>[(1-&gt;4)-alpha-D-galacturonosyl methyl ester](n) + n H2O = [(1-&gt;4)-alpha-D-galacturonosyl](n) + n methanol + n H(+)</text>
        <dbReference type="Rhea" id="RHEA:22380"/>
        <dbReference type="Rhea" id="RHEA-COMP:14570"/>
        <dbReference type="Rhea" id="RHEA-COMP:14573"/>
        <dbReference type="ChEBI" id="CHEBI:15377"/>
        <dbReference type="ChEBI" id="CHEBI:15378"/>
        <dbReference type="ChEBI" id="CHEBI:17790"/>
        <dbReference type="ChEBI" id="CHEBI:140522"/>
        <dbReference type="ChEBI" id="CHEBI:140523"/>
        <dbReference type="EC" id="3.1.1.11"/>
    </reaction>
</comment>
<dbReference type="InterPro" id="IPR012334">
    <property type="entry name" value="Pectin_lyas_fold"/>
</dbReference>
<evidence type="ECO:0000259" key="8">
    <source>
        <dbReference type="Pfam" id="PF01095"/>
    </source>
</evidence>
<dbReference type="Proteomes" id="UP000032141">
    <property type="component" value="Chromosome C3"/>
</dbReference>
<dbReference type="HOGENOM" id="CLU_012243_4_0_1"/>
<feature type="signal peptide" evidence="7">
    <location>
        <begin position="1"/>
        <end position="17"/>
    </location>
</feature>
<evidence type="ECO:0000256" key="1">
    <source>
        <dbReference type="ARBA" id="ARBA00005184"/>
    </source>
</evidence>
<dbReference type="GeneID" id="106330054"/>
<dbReference type="OMA" id="WVRSGKQ"/>
<dbReference type="UniPathway" id="UPA00545">
    <property type="reaction ID" value="UER00823"/>
</dbReference>
<dbReference type="OrthoDB" id="2019149at2759"/>
<evidence type="ECO:0000313" key="9">
    <source>
        <dbReference type="EnsemblPlants" id="Bo3g045850.1"/>
    </source>
</evidence>
<dbReference type="SUPFAM" id="SSF51126">
    <property type="entry name" value="Pectin lyase-like"/>
    <property type="match status" value="1"/>
</dbReference>